<accession>A0ACC2UVV7</accession>
<comment type="caution">
    <text evidence="1">The sequence shown here is derived from an EMBL/GenBank/DDBJ whole genome shotgun (WGS) entry which is preliminary data.</text>
</comment>
<organism evidence="1 2">
    <name type="scientific">Naganishia cerealis</name>
    <dbReference type="NCBI Taxonomy" id="610337"/>
    <lineage>
        <taxon>Eukaryota</taxon>
        <taxon>Fungi</taxon>
        <taxon>Dikarya</taxon>
        <taxon>Basidiomycota</taxon>
        <taxon>Agaricomycotina</taxon>
        <taxon>Tremellomycetes</taxon>
        <taxon>Filobasidiales</taxon>
        <taxon>Filobasidiaceae</taxon>
        <taxon>Naganishia</taxon>
    </lineage>
</organism>
<dbReference type="EMBL" id="JASBWR010000155">
    <property type="protein sequence ID" value="KAJ9091087.1"/>
    <property type="molecule type" value="Genomic_DNA"/>
</dbReference>
<dbReference type="Proteomes" id="UP001241377">
    <property type="component" value="Unassembled WGS sequence"/>
</dbReference>
<gene>
    <name evidence="1" type="ORF">QFC19_009261</name>
</gene>
<name>A0ACC2UVV7_9TREE</name>
<protein>
    <submittedName>
        <fullName evidence="1">Uncharacterized protein</fullName>
    </submittedName>
</protein>
<sequence>MTLTSTHTGKAPSKASTAAAAAHHPYARPSREASPLLAVSGEKKHITISLSDPTLTRYGDAIYDPHFLTIALDPAVSEKEKLKAARGVRNRLSAACSRQKRKELLDGLREENEILKRENEALKGQVEASRAGTEDDKPPVPVQNDSPASVAAPTAAPAADGTIDPTTLTSQTPSHPAQSPHLALINQLIVSTQSMQQTIASLVVDRDTWKEKYVNLLSSITQLSSTAPMSHTTTTTSYATPPPRTEPFLLSPTKSTSSTLVSEYLLDAETTMTSTADDRSTSSTPSSSTGTPRTIRSSSSPSPSSSLSLPENTTCHPAAVATFSPSPSFPPSHLPFCAKRASRTSCSSSSSHLPRRGMGTTSFVMFNYHQNPPPSLDESWLPLSRT</sequence>
<evidence type="ECO:0000313" key="2">
    <source>
        <dbReference type="Proteomes" id="UP001241377"/>
    </source>
</evidence>
<proteinExistence type="predicted"/>
<reference evidence="1" key="1">
    <citation type="submission" date="2023-04" db="EMBL/GenBank/DDBJ databases">
        <title>Draft Genome sequencing of Naganishia species isolated from polar environments using Oxford Nanopore Technology.</title>
        <authorList>
            <person name="Leo P."/>
            <person name="Venkateswaran K."/>
        </authorList>
    </citation>
    <scope>NUCLEOTIDE SEQUENCE</scope>
    <source>
        <strain evidence="1">MNA-CCFEE 5261</strain>
    </source>
</reference>
<keyword evidence="2" id="KW-1185">Reference proteome</keyword>
<evidence type="ECO:0000313" key="1">
    <source>
        <dbReference type="EMBL" id="KAJ9091087.1"/>
    </source>
</evidence>